<name>Q6MWU5_NEUCS</name>
<dbReference type="HOGENOM" id="CLU_970076_0_0_1"/>
<feature type="compositionally biased region" description="Basic residues" evidence="1">
    <location>
        <begin position="182"/>
        <end position="197"/>
    </location>
</feature>
<feature type="region of interest" description="Disordered" evidence="1">
    <location>
        <begin position="83"/>
        <end position="197"/>
    </location>
</feature>
<gene>
    <name evidence="2" type="primary">B22L22.010</name>
</gene>
<dbReference type="EMBL" id="BX842592">
    <property type="protein sequence ID" value="CAE55931.1"/>
    <property type="molecule type" value="Genomic_DNA"/>
</dbReference>
<evidence type="ECO:0000313" key="2">
    <source>
        <dbReference type="EMBL" id="CAE55931.1"/>
    </source>
</evidence>
<dbReference type="AlphaFoldDB" id="Q6MWU5"/>
<protein>
    <submittedName>
        <fullName evidence="2">Uncharacterized protein B22L22.010</fullName>
    </submittedName>
</protein>
<evidence type="ECO:0000256" key="1">
    <source>
        <dbReference type="SAM" id="MobiDB-lite"/>
    </source>
</evidence>
<feature type="compositionally biased region" description="Polar residues" evidence="1">
    <location>
        <begin position="123"/>
        <end position="145"/>
    </location>
</feature>
<dbReference type="OrthoDB" id="10523929at2759"/>
<feature type="compositionally biased region" description="Low complexity" evidence="1">
    <location>
        <begin position="83"/>
        <end position="93"/>
    </location>
</feature>
<sequence>MPPKPAELAITGTIHGIKPTESDLKILFGIIENLSAPMEADWEAAAQSSGMKDRRSFMVMYRRFRLKYGLPDGAKVTAAAASAADGDSGAAEGEAVETPVKKTASSRKKKPAADEGDSGDLLTPTTFTPDHTGLISSTNNFNLNDNMDFVNHEQPDTPSKSTTTASGKKRNATEANPDATPARKKPTSARKPRTTAKQKREAAAAAAAAAAEVATTAAEDPIGTIPSFNTPIPSPMFPTGTTVGDAAGIDATMEDMGEPGSEAAEALDLALEANAAAEAEATSTAFI</sequence>
<dbReference type="VEuPathDB" id="FungiDB:NCU05470"/>
<organism evidence="2">
    <name type="scientific">Neurospora crassa</name>
    <dbReference type="NCBI Taxonomy" id="5141"/>
    <lineage>
        <taxon>Eukaryota</taxon>
        <taxon>Fungi</taxon>
        <taxon>Dikarya</taxon>
        <taxon>Ascomycota</taxon>
        <taxon>Pezizomycotina</taxon>
        <taxon>Sordariomycetes</taxon>
        <taxon>Sordariomycetidae</taxon>
        <taxon>Sordariales</taxon>
        <taxon>Sordariaceae</taxon>
        <taxon>Neurospora</taxon>
    </lineage>
</organism>
<accession>Q6MWU5</accession>
<reference evidence="2" key="1">
    <citation type="submission" date="2003-11" db="EMBL/GenBank/DDBJ databases">
        <authorList>
            <person name="German Neurospora genome project"/>
        </authorList>
    </citation>
    <scope>NUCLEOTIDE SEQUENCE</scope>
</reference>
<feature type="compositionally biased region" description="Polar residues" evidence="1">
    <location>
        <begin position="156"/>
        <end position="166"/>
    </location>
</feature>
<dbReference type="eggNOG" id="ENOG502RA1D">
    <property type="taxonomic scope" value="Eukaryota"/>
</dbReference>
<proteinExistence type="predicted"/>
<dbReference type="SMR" id="Q6MWU5"/>
<reference evidence="2" key="2">
    <citation type="submission" date="2003-11" db="EMBL/GenBank/DDBJ databases">
        <authorList>
            <person name="Schulte U."/>
            <person name="Aign V."/>
            <person name="Hoheisel J."/>
            <person name="Brandt P."/>
            <person name="Fartmann B."/>
            <person name="Holland R."/>
            <person name="Nyakatura G."/>
            <person name="Mewes H.W."/>
            <person name="Mannhaupt G."/>
        </authorList>
    </citation>
    <scope>NUCLEOTIDE SEQUENCE</scope>
</reference>